<reference evidence="3" key="1">
    <citation type="submission" date="2020-11" db="EMBL/GenBank/DDBJ databases">
        <title>Isolation and identification of active actinomycetes.</title>
        <authorList>
            <person name="Yu B."/>
        </authorList>
    </citation>
    <scope>NUCLEOTIDE SEQUENCE</scope>
    <source>
        <strain evidence="3">NEAU-YB345</strain>
    </source>
</reference>
<protein>
    <submittedName>
        <fullName evidence="3">Transposase</fullName>
    </submittedName>
</protein>
<name>A0A931B8G4_9ACTN</name>
<dbReference type="RefSeq" id="WP_196195771.1">
    <property type="nucleotide sequence ID" value="NZ_JADPRT010000009.1"/>
</dbReference>
<feature type="domain" description="Transposase IS701-like DDE" evidence="2">
    <location>
        <begin position="23"/>
        <end position="258"/>
    </location>
</feature>
<evidence type="ECO:0000259" key="2">
    <source>
        <dbReference type="Pfam" id="PF13546"/>
    </source>
</evidence>
<feature type="compositionally biased region" description="Basic residues" evidence="1">
    <location>
        <begin position="398"/>
        <end position="409"/>
    </location>
</feature>
<feature type="region of interest" description="Disordered" evidence="1">
    <location>
        <begin position="379"/>
        <end position="409"/>
    </location>
</feature>
<proteinExistence type="predicted"/>
<dbReference type="InterPro" id="IPR038721">
    <property type="entry name" value="IS701-like_DDE_dom"/>
</dbReference>
<dbReference type="PANTHER" id="PTHR33627">
    <property type="entry name" value="TRANSPOSASE"/>
    <property type="match status" value="1"/>
</dbReference>
<dbReference type="PANTHER" id="PTHR33627:SF1">
    <property type="entry name" value="TRANSPOSASE"/>
    <property type="match status" value="1"/>
</dbReference>
<organism evidence="3 4">
    <name type="scientific">Streptacidiphilus fuscans</name>
    <dbReference type="NCBI Taxonomy" id="2789292"/>
    <lineage>
        <taxon>Bacteria</taxon>
        <taxon>Bacillati</taxon>
        <taxon>Actinomycetota</taxon>
        <taxon>Actinomycetes</taxon>
        <taxon>Kitasatosporales</taxon>
        <taxon>Streptomycetaceae</taxon>
        <taxon>Streptacidiphilus</taxon>
    </lineage>
</organism>
<sequence length="409" mass="44687">MPTHRSHRSHRSRPDVSAFAESLFAVLPRSDQRKWAEVYLRGLLTVSGRKSLRQLALAVPGSPTASQCLQQFINASPWDWAPVRQELARTVAAARPPDAWTIGAAVIPKRGEHSAGVHRRYVPGAGRALNCQVGLGLFLSNEESSIPLDWELFLHESWRSDADRLQRARIPNEVSGRPELAQVLDLVDRRPVTSASRATPLVADLCDLGELGGLACADRLPAELAGRGVTYVVRVPSTQLLAPVAPPGRPVAPRPAAELLHAPPTRRRVPMLVSVPVRLPGSELPHRLWAHEPGTDPRTVRYYLTDLADAGADRVVSLLRHLERTEVAMTALGDGFGMRDFAGRSFLGWHHHMTMTSAAYAYSRMADTGRPAAVPLPHPTRPAPCVGVPRSRALTPRPGHRHGRPAARV</sequence>
<dbReference type="EMBL" id="JADPRT010000009">
    <property type="protein sequence ID" value="MBF9070587.1"/>
    <property type="molecule type" value="Genomic_DNA"/>
</dbReference>
<comment type="caution">
    <text evidence="3">The sequence shown here is derived from an EMBL/GenBank/DDBJ whole genome shotgun (WGS) entry which is preliminary data.</text>
</comment>
<dbReference type="AlphaFoldDB" id="A0A931B8G4"/>
<dbReference type="Pfam" id="PF13546">
    <property type="entry name" value="DDE_5"/>
    <property type="match status" value="1"/>
</dbReference>
<evidence type="ECO:0000313" key="3">
    <source>
        <dbReference type="EMBL" id="MBF9070587.1"/>
    </source>
</evidence>
<dbReference type="Proteomes" id="UP000657385">
    <property type="component" value="Unassembled WGS sequence"/>
</dbReference>
<keyword evidence="4" id="KW-1185">Reference proteome</keyword>
<evidence type="ECO:0000256" key="1">
    <source>
        <dbReference type="SAM" id="MobiDB-lite"/>
    </source>
</evidence>
<accession>A0A931B8G4</accession>
<evidence type="ECO:0000313" key="4">
    <source>
        <dbReference type="Proteomes" id="UP000657385"/>
    </source>
</evidence>
<dbReference type="InterPro" id="IPR039365">
    <property type="entry name" value="IS701-like"/>
</dbReference>
<gene>
    <name evidence="3" type="ORF">I2501_21425</name>
</gene>